<gene>
    <name evidence="2" type="ORF">S03H2_08609</name>
</gene>
<accession>X1EF86</accession>
<dbReference type="InterPro" id="IPR013517">
    <property type="entry name" value="FG-GAP"/>
</dbReference>
<dbReference type="SUPFAM" id="SSF69318">
    <property type="entry name" value="Integrin alpha N-terminal domain"/>
    <property type="match status" value="1"/>
</dbReference>
<evidence type="ECO:0000313" key="2">
    <source>
        <dbReference type="EMBL" id="GAH18970.1"/>
    </source>
</evidence>
<dbReference type="EMBL" id="BARU01004212">
    <property type="protein sequence ID" value="GAH18970.1"/>
    <property type="molecule type" value="Genomic_DNA"/>
</dbReference>
<dbReference type="PANTHER" id="PTHR46580">
    <property type="entry name" value="SENSOR KINASE-RELATED"/>
    <property type="match status" value="1"/>
</dbReference>
<evidence type="ECO:0008006" key="3">
    <source>
        <dbReference type="Google" id="ProtNLM"/>
    </source>
</evidence>
<reference evidence="2" key="1">
    <citation type="journal article" date="2014" name="Front. Microbiol.">
        <title>High frequency of phylogenetically diverse reductive dehalogenase-homologous genes in deep subseafloor sedimentary metagenomes.</title>
        <authorList>
            <person name="Kawai M."/>
            <person name="Futagami T."/>
            <person name="Toyoda A."/>
            <person name="Takaki Y."/>
            <person name="Nishi S."/>
            <person name="Hori S."/>
            <person name="Arai W."/>
            <person name="Tsubouchi T."/>
            <person name="Morono Y."/>
            <person name="Uchiyama I."/>
            <person name="Ito T."/>
            <person name="Fujiyama A."/>
            <person name="Inagaki F."/>
            <person name="Takami H."/>
        </authorList>
    </citation>
    <scope>NUCLEOTIDE SEQUENCE</scope>
    <source>
        <strain evidence="2">Expedition CK06-06</strain>
    </source>
</reference>
<dbReference type="AlphaFoldDB" id="X1EF86"/>
<protein>
    <recommendedName>
        <fullName evidence="3">VCBS repeat-containing protein</fullName>
    </recommendedName>
</protein>
<proteinExistence type="predicted"/>
<dbReference type="InterPro" id="IPR028994">
    <property type="entry name" value="Integrin_alpha_N"/>
</dbReference>
<keyword evidence="1" id="KW-0732">Signal</keyword>
<dbReference type="Pfam" id="PF13517">
    <property type="entry name" value="FG-GAP_3"/>
    <property type="match status" value="1"/>
</dbReference>
<name>X1EF86_9ZZZZ</name>
<evidence type="ECO:0000256" key="1">
    <source>
        <dbReference type="ARBA" id="ARBA00022729"/>
    </source>
</evidence>
<organism evidence="2">
    <name type="scientific">marine sediment metagenome</name>
    <dbReference type="NCBI Taxonomy" id="412755"/>
    <lineage>
        <taxon>unclassified sequences</taxon>
        <taxon>metagenomes</taxon>
        <taxon>ecological metagenomes</taxon>
    </lineage>
</organism>
<dbReference type="Gene3D" id="2.30.30.100">
    <property type="match status" value="2"/>
</dbReference>
<feature type="non-terminal residue" evidence="2">
    <location>
        <position position="95"/>
    </location>
</feature>
<comment type="caution">
    <text evidence="2">The sequence shown here is derived from an EMBL/GenBank/DDBJ whole genome shotgun (WGS) entry which is preliminary data.</text>
</comment>
<sequence length="95" mass="10011">MDLAVANHNSNNVSVLLNNGDGTFQLKLNYTAGDGPLSVFSTDLDGDGDMDLAVANEYSVNVSILLGNGDGTFAEKVDYTTGTVPHSVFFSDFDS</sequence>